<evidence type="ECO:0000256" key="5">
    <source>
        <dbReference type="ARBA" id="ARBA00022801"/>
    </source>
</evidence>
<keyword evidence="10" id="KW-1185">Reference proteome</keyword>
<dbReference type="PANTHER" id="PTHR42693:SF42">
    <property type="entry name" value="ARYLSULFATASE G"/>
    <property type="match status" value="1"/>
</dbReference>
<dbReference type="Gene3D" id="3.30.1120.10">
    <property type="match status" value="1"/>
</dbReference>
<keyword evidence="6" id="KW-0106">Calcium</keyword>
<dbReference type="Pfam" id="PF00884">
    <property type="entry name" value="Sulfatase"/>
    <property type="match status" value="1"/>
</dbReference>
<keyword evidence="3" id="KW-0479">Metal-binding</keyword>
<dbReference type="Gene3D" id="3.40.720.10">
    <property type="entry name" value="Alkaline Phosphatase, subunit A"/>
    <property type="match status" value="1"/>
</dbReference>
<sequence>MGDLFPTVVDGRCVPAFQLQQFCVRQGSRLFPARLAHLAIPHVVSLPSQRTEHLRRTTDASSRNMVGVAKCPRKHPACWADLGGALLVIGWMHRRSRGRGHTLPSRWTFQSTRLYFLMSSVFTVTQSDRRRLIGCPLPCSVATSVLLFAIGVMTQWLCGSSLVASPPGRPNILLILTDDQGWPTLGCYGGKIVPTPHLDRLAEQGARFTDAYVTSQCTPTRASLLTGQYTARHGLWHVLSWYGYPRARMTEPMFLENYSRQTFTLAKGLRLAGYATAIFGKWHLTSNQDGNYRGLHPEAAGEYGFDFAPPLLSDRHFQPGADRGVSQLTDQTLAFIEKHRDRPWFCFLSHHMIHGVVVAPDALTQKYRDRGYGDVGPNRAVYLAGLECIDRSVGRVMDRLDRLGIADDTLVIFMSDNGGIDEKLDFKSVASPNPESPIFPVEVREYDNAPLRAGKGSIYEGGVRVPMIVRWPGRIKPGTVVRAPVHVIDVLPTCFEVAGATAPRDHPLDGRSLMPLLSDQGDMDFAQRPLFQYYPFYDLRWGLTPSVSIRVGKYKLIEFFGDRVDDGHRYRPGYRAELYDLRADPGEQQDLSSEQPQRVAKLRQQVRDWMDQVGCEVPQKNPHFDQSTAMEETRQKPEWLQDVRWRRPMP</sequence>
<name>A0A5M6DEN0_9BACT</name>
<feature type="domain" description="Sulfatase N-terminal" evidence="8">
    <location>
        <begin position="170"/>
        <end position="499"/>
    </location>
</feature>
<evidence type="ECO:0000256" key="1">
    <source>
        <dbReference type="ARBA" id="ARBA00001913"/>
    </source>
</evidence>
<dbReference type="PANTHER" id="PTHR42693">
    <property type="entry name" value="ARYLSULFATASE FAMILY MEMBER"/>
    <property type="match status" value="1"/>
</dbReference>
<organism evidence="9 10">
    <name type="scientific">Roseiconus nitratireducens</name>
    <dbReference type="NCBI Taxonomy" id="2605748"/>
    <lineage>
        <taxon>Bacteria</taxon>
        <taxon>Pseudomonadati</taxon>
        <taxon>Planctomycetota</taxon>
        <taxon>Planctomycetia</taxon>
        <taxon>Pirellulales</taxon>
        <taxon>Pirellulaceae</taxon>
        <taxon>Roseiconus</taxon>
    </lineage>
</organism>
<proteinExistence type="inferred from homology"/>
<comment type="similarity">
    <text evidence="2">Belongs to the sulfatase family.</text>
</comment>
<dbReference type="SUPFAM" id="SSF53649">
    <property type="entry name" value="Alkaline phosphatase-like"/>
    <property type="match status" value="1"/>
</dbReference>
<evidence type="ECO:0000256" key="6">
    <source>
        <dbReference type="ARBA" id="ARBA00022837"/>
    </source>
</evidence>
<protein>
    <submittedName>
        <fullName evidence="9">Sulfatase</fullName>
    </submittedName>
</protein>
<dbReference type="InterPro" id="IPR050738">
    <property type="entry name" value="Sulfatase"/>
</dbReference>
<dbReference type="EMBL" id="VWOX01000004">
    <property type="protein sequence ID" value="KAA5544639.1"/>
    <property type="molecule type" value="Genomic_DNA"/>
</dbReference>
<evidence type="ECO:0000259" key="8">
    <source>
        <dbReference type="Pfam" id="PF00884"/>
    </source>
</evidence>
<dbReference type="GO" id="GO:0046872">
    <property type="term" value="F:metal ion binding"/>
    <property type="evidence" value="ECO:0007669"/>
    <property type="project" value="UniProtKB-KW"/>
</dbReference>
<dbReference type="InterPro" id="IPR017850">
    <property type="entry name" value="Alkaline_phosphatase_core_sf"/>
</dbReference>
<evidence type="ECO:0000313" key="10">
    <source>
        <dbReference type="Proteomes" id="UP000324479"/>
    </source>
</evidence>
<dbReference type="Proteomes" id="UP000324479">
    <property type="component" value="Unassembled WGS sequence"/>
</dbReference>
<evidence type="ECO:0000256" key="4">
    <source>
        <dbReference type="ARBA" id="ARBA00022729"/>
    </source>
</evidence>
<accession>A0A5M6DEN0</accession>
<keyword evidence="4" id="KW-0732">Signal</keyword>
<dbReference type="AlphaFoldDB" id="A0A5M6DEN0"/>
<evidence type="ECO:0000256" key="3">
    <source>
        <dbReference type="ARBA" id="ARBA00022723"/>
    </source>
</evidence>
<reference evidence="9 10" key="1">
    <citation type="submission" date="2019-08" db="EMBL/GenBank/DDBJ databases">
        <authorList>
            <person name="Dhanesh K."/>
            <person name="Kumar G."/>
            <person name="Sasikala C."/>
            <person name="Venkata Ramana C."/>
        </authorList>
    </citation>
    <scope>NUCLEOTIDE SEQUENCE [LARGE SCALE GENOMIC DNA]</scope>
    <source>
        <strain evidence="9 10">JC645</strain>
    </source>
</reference>
<dbReference type="InterPro" id="IPR000917">
    <property type="entry name" value="Sulfatase_N"/>
</dbReference>
<dbReference type="CDD" id="cd16144">
    <property type="entry name" value="ARS_like"/>
    <property type="match status" value="1"/>
</dbReference>
<evidence type="ECO:0000313" key="9">
    <source>
        <dbReference type="EMBL" id="KAA5544639.1"/>
    </source>
</evidence>
<evidence type="ECO:0000256" key="2">
    <source>
        <dbReference type="ARBA" id="ARBA00008779"/>
    </source>
</evidence>
<comment type="caution">
    <text evidence="9">The sequence shown here is derived from an EMBL/GenBank/DDBJ whole genome shotgun (WGS) entry which is preliminary data.</text>
</comment>
<dbReference type="GO" id="GO:0004065">
    <property type="term" value="F:arylsulfatase activity"/>
    <property type="evidence" value="ECO:0007669"/>
    <property type="project" value="TreeGrafter"/>
</dbReference>
<evidence type="ECO:0000256" key="7">
    <source>
        <dbReference type="SAM" id="MobiDB-lite"/>
    </source>
</evidence>
<keyword evidence="5" id="KW-0378">Hydrolase</keyword>
<gene>
    <name evidence="9" type="ORF">FYK55_10035</name>
</gene>
<feature type="region of interest" description="Disordered" evidence="7">
    <location>
        <begin position="617"/>
        <end position="637"/>
    </location>
</feature>
<comment type="cofactor">
    <cofactor evidence="1">
        <name>Ca(2+)</name>
        <dbReference type="ChEBI" id="CHEBI:29108"/>
    </cofactor>
</comment>